<comment type="caution">
    <text evidence="7">The sequence shown here is derived from an EMBL/GenBank/DDBJ whole genome shotgun (WGS) entry which is preliminary data.</text>
</comment>
<keyword evidence="3 6" id="KW-0067">ATP-binding</keyword>
<dbReference type="Proteomes" id="UP001431776">
    <property type="component" value="Unassembled WGS sequence"/>
</dbReference>
<dbReference type="InterPro" id="IPR000808">
    <property type="entry name" value="Mrp-like_CS"/>
</dbReference>
<dbReference type="GO" id="GO:0016887">
    <property type="term" value="F:ATP hydrolysis activity"/>
    <property type="evidence" value="ECO:0007669"/>
    <property type="project" value="UniProtKB-UniRule"/>
</dbReference>
<dbReference type="CDD" id="cd02037">
    <property type="entry name" value="Mrp_NBP35"/>
    <property type="match status" value="1"/>
</dbReference>
<dbReference type="GO" id="GO:0005829">
    <property type="term" value="C:cytosol"/>
    <property type="evidence" value="ECO:0007669"/>
    <property type="project" value="TreeGrafter"/>
</dbReference>
<dbReference type="PANTHER" id="PTHR23264:SF19">
    <property type="entry name" value="CYTOSOLIC FE-S CLUSTER ASSEMBLY FACTOR NUBP2"/>
    <property type="match status" value="1"/>
</dbReference>
<dbReference type="PANTHER" id="PTHR23264">
    <property type="entry name" value="NUCLEOTIDE-BINDING PROTEIN NBP35 YEAST -RELATED"/>
    <property type="match status" value="1"/>
</dbReference>
<sequence>MAGSTVSSQQNAEYQKQMQIEQAQIRQRMARIGRKILVLSGKGGVGKSTVAVNLAISLSLAGKRTGLLDIDIHGPSVPKILNLEGKMVGGMPDAILPVELNANLKVMSIGFLLSSATDAVIWRGPRKYHMIKQFLKDVEWGELDYLIIDSPPGTGDEPLAIIQLLETADGAVVVTTPQEVALSDVRRGITFCRSLDLPVLGVLENMSGFVCPTCGQRTDIFKSGGGESMAASMDVPFLGRIPIDPQIVEACDSGQPYVDKYRQSQAAQAFSEAVIRLVGTHSESVMTTGQKGDQ</sequence>
<comment type="similarity">
    <text evidence="6">Belongs to the Mrp/NBP35 ATP-binding proteins family.</text>
</comment>
<dbReference type="GO" id="GO:0140663">
    <property type="term" value="F:ATP-dependent FeS chaperone activity"/>
    <property type="evidence" value="ECO:0007669"/>
    <property type="project" value="InterPro"/>
</dbReference>
<evidence type="ECO:0000256" key="1">
    <source>
        <dbReference type="ARBA" id="ARBA00022723"/>
    </source>
</evidence>
<dbReference type="FunFam" id="3.40.50.300:FF:001119">
    <property type="entry name" value="Iron-sulfur cluster carrier protein"/>
    <property type="match status" value="1"/>
</dbReference>
<evidence type="ECO:0000256" key="3">
    <source>
        <dbReference type="ARBA" id="ARBA00022840"/>
    </source>
</evidence>
<name>A0AAW6U4M4_9BACT</name>
<proteinExistence type="inferred from homology"/>
<reference evidence="7" key="1">
    <citation type="submission" date="2023-05" db="EMBL/GenBank/DDBJ databases">
        <title>Anaerotaeda fermentans gen. nov., sp. nov., a novel anaerobic planctomycete of the new family within the order Sedimentisphaerales isolated from Taman Peninsula, Russia.</title>
        <authorList>
            <person name="Khomyakova M.A."/>
            <person name="Merkel A.Y."/>
            <person name="Slobodkin A.I."/>
        </authorList>
    </citation>
    <scope>NUCLEOTIDE SEQUENCE</scope>
    <source>
        <strain evidence="7">M17dextr</strain>
    </source>
</reference>
<dbReference type="AlphaFoldDB" id="A0AAW6U4M4"/>
<comment type="function">
    <text evidence="6">Binds and transfers iron-sulfur (Fe-S) clusters to target apoproteins. Can hydrolyze ATP.</text>
</comment>
<gene>
    <name evidence="7" type="ORF">QJ522_20795</name>
</gene>
<dbReference type="InterPro" id="IPR019591">
    <property type="entry name" value="Mrp/NBP35_ATP-bd"/>
</dbReference>
<keyword evidence="1 6" id="KW-0479">Metal-binding</keyword>
<dbReference type="GO" id="GO:0046872">
    <property type="term" value="F:metal ion binding"/>
    <property type="evidence" value="ECO:0007669"/>
    <property type="project" value="UniProtKB-KW"/>
</dbReference>
<evidence type="ECO:0000256" key="5">
    <source>
        <dbReference type="ARBA" id="ARBA00023014"/>
    </source>
</evidence>
<dbReference type="SUPFAM" id="SSF52540">
    <property type="entry name" value="P-loop containing nucleoside triphosphate hydrolases"/>
    <property type="match status" value="1"/>
</dbReference>
<dbReference type="Gene3D" id="3.40.50.300">
    <property type="entry name" value="P-loop containing nucleotide triphosphate hydrolases"/>
    <property type="match status" value="1"/>
</dbReference>
<protein>
    <recommendedName>
        <fullName evidence="6">Iron-sulfur cluster carrier protein</fullName>
    </recommendedName>
</protein>
<dbReference type="GO" id="GO:0051536">
    <property type="term" value="F:iron-sulfur cluster binding"/>
    <property type="evidence" value="ECO:0007669"/>
    <property type="project" value="UniProtKB-UniRule"/>
</dbReference>
<dbReference type="Pfam" id="PF10609">
    <property type="entry name" value="ParA"/>
    <property type="match status" value="1"/>
</dbReference>
<dbReference type="HAMAP" id="MF_02040">
    <property type="entry name" value="Mrp_NBP35"/>
    <property type="match status" value="1"/>
</dbReference>
<keyword evidence="5 6" id="KW-0411">Iron-sulfur</keyword>
<accession>A0AAW6U4M4</accession>
<keyword evidence="8" id="KW-1185">Reference proteome</keyword>
<keyword evidence="4 6" id="KW-0408">Iron</keyword>
<dbReference type="EMBL" id="JASCXX010000038">
    <property type="protein sequence ID" value="MDI6451512.1"/>
    <property type="molecule type" value="Genomic_DNA"/>
</dbReference>
<dbReference type="RefSeq" id="WP_349246921.1">
    <property type="nucleotide sequence ID" value="NZ_JASCXX010000038.1"/>
</dbReference>
<dbReference type="GO" id="GO:0016226">
    <property type="term" value="P:iron-sulfur cluster assembly"/>
    <property type="evidence" value="ECO:0007669"/>
    <property type="project" value="InterPro"/>
</dbReference>
<evidence type="ECO:0000313" key="8">
    <source>
        <dbReference type="Proteomes" id="UP001431776"/>
    </source>
</evidence>
<evidence type="ECO:0000313" key="7">
    <source>
        <dbReference type="EMBL" id="MDI6451512.1"/>
    </source>
</evidence>
<evidence type="ECO:0000256" key="6">
    <source>
        <dbReference type="HAMAP-Rule" id="MF_02040"/>
    </source>
</evidence>
<dbReference type="InterPro" id="IPR033756">
    <property type="entry name" value="YlxH/NBP35"/>
</dbReference>
<comment type="subunit">
    <text evidence="6">Homodimer.</text>
</comment>
<feature type="binding site" evidence="6">
    <location>
        <begin position="41"/>
        <end position="48"/>
    </location>
    <ligand>
        <name>ATP</name>
        <dbReference type="ChEBI" id="CHEBI:30616"/>
    </ligand>
</feature>
<dbReference type="InterPro" id="IPR027417">
    <property type="entry name" value="P-loop_NTPase"/>
</dbReference>
<dbReference type="GO" id="GO:0005524">
    <property type="term" value="F:ATP binding"/>
    <property type="evidence" value="ECO:0007669"/>
    <property type="project" value="UniProtKB-UniRule"/>
</dbReference>
<organism evidence="7 8">
    <name type="scientific">Anaerobaca lacustris</name>
    <dbReference type="NCBI Taxonomy" id="3044600"/>
    <lineage>
        <taxon>Bacteria</taxon>
        <taxon>Pseudomonadati</taxon>
        <taxon>Planctomycetota</taxon>
        <taxon>Phycisphaerae</taxon>
        <taxon>Sedimentisphaerales</taxon>
        <taxon>Anaerobacaceae</taxon>
        <taxon>Anaerobaca</taxon>
    </lineage>
</organism>
<evidence type="ECO:0000256" key="2">
    <source>
        <dbReference type="ARBA" id="ARBA00022741"/>
    </source>
</evidence>
<evidence type="ECO:0000256" key="4">
    <source>
        <dbReference type="ARBA" id="ARBA00023004"/>
    </source>
</evidence>
<keyword evidence="2 6" id="KW-0547">Nucleotide-binding</keyword>
<dbReference type="PROSITE" id="PS01215">
    <property type="entry name" value="MRP"/>
    <property type="match status" value="1"/>
</dbReference>
<keyword evidence="6" id="KW-0378">Hydrolase</keyword>